<protein>
    <recommendedName>
        <fullName evidence="9">MCM domain-containing protein 2</fullName>
    </recommendedName>
</protein>
<sequence length="755" mass="82677">MEEELCEAALKWLEESGSLANINSALVTRAALHKPHRIFSAPIHVNVMDLRHINEGLADLVVNRPMKAQRIFHHVVHVASVAIMLQLKSQVKKEDTESNVVLDEEDHCIPCPAIPLPDPAKHFSLYLDNTTVKKELNETVDLEITVDKADLDLTLQSLASNLPLESSVIDESYDVLTAPQIYVPLRVSGLSGVKELAVRGIRDLPLKLDEPLLAFISGRILSISISSSYTKWVRYVCSTPGCVGMARDLHVRVFVVGRPEADTVHNHPHCRVCHSSLSEDPSSRELGEKATILVLPNQQSEDDVHVRVQALRVVLRDEMKEGLQPGQALEATVMISPQNFPQFPSLEGILVHPPIPLRPPSSLPPVFSRLVKDRESSPWSLVLTLAYMFAASVTPAGTFHTLKFALLLSLAACSSEKPGLAVLGVGSNTTMLLRLLWWSALHAPRSVVHSSLDAVAGACVKDGEGHLWVEAGSLLRAHGGVCVLGEFSKFKKDLQQSVCRALESGVVQVQHSTRLGKDVTYFTYPLRTTAWGCYDPSTARTQATNDQFDSFLHVPLGDLTKSITDVFGLVVYTETPLGECEREAEDVITLHTLLQATTHQPGFQSSSQSLLPSEQLSQYLNIVRSIKVVFSASAEKLIRGYYVATRRLRGDCVQGSAVPITAIHTMAQVASSHAKLALRTTVEGWDAAAAVLLCEEALAAHSGYSLLHITPKPHLPPNTDLHTLVGRKNDERMANFQKTLEVFINTHTGDIPGVL</sequence>
<dbReference type="GO" id="GO:0005524">
    <property type="term" value="F:ATP binding"/>
    <property type="evidence" value="ECO:0007669"/>
    <property type="project" value="UniProtKB-KW"/>
</dbReference>
<dbReference type="Pfam" id="PF00493">
    <property type="entry name" value="MCM"/>
    <property type="match status" value="1"/>
</dbReference>
<accession>A0AAE1FL94</accession>
<name>A0AAE1FL94_PETCI</name>
<keyword evidence="2" id="KW-0067">ATP-binding</keyword>
<gene>
    <name evidence="7" type="ORF">Pcinc_019243</name>
</gene>
<proteinExistence type="predicted"/>
<evidence type="ECO:0000256" key="3">
    <source>
        <dbReference type="ARBA" id="ARBA00023125"/>
    </source>
</evidence>
<dbReference type="PANTHER" id="PTHR11630">
    <property type="entry name" value="DNA REPLICATION LICENSING FACTOR MCM FAMILY MEMBER"/>
    <property type="match status" value="1"/>
</dbReference>
<comment type="caution">
    <text evidence="7">The sequence shown here is derived from an EMBL/GenBank/DDBJ whole genome shotgun (WGS) entry which is preliminary data.</text>
</comment>
<reference evidence="7" key="1">
    <citation type="submission" date="2023-10" db="EMBL/GenBank/DDBJ databases">
        <title>Genome assemblies of two species of porcelain crab, Petrolisthes cinctipes and Petrolisthes manimaculis (Anomura: Porcellanidae).</title>
        <authorList>
            <person name="Angst P."/>
        </authorList>
    </citation>
    <scope>NUCLEOTIDE SEQUENCE</scope>
    <source>
        <strain evidence="7">PB745_01</strain>
        <tissue evidence="7">Gill</tissue>
    </source>
</reference>
<dbReference type="PANTHER" id="PTHR11630:SF75">
    <property type="entry name" value="MINICHROMOSOME MAINTENANCE DOMAIN-CONTAINING PROTEIN 2"/>
    <property type="match status" value="1"/>
</dbReference>
<feature type="domain" description="MCMDC2 N-terminal" evidence="6">
    <location>
        <begin position="7"/>
        <end position="86"/>
    </location>
</feature>
<feature type="domain" description="MCM C-terminal AAA(+) ATPase" evidence="4">
    <location>
        <begin position="449"/>
        <end position="511"/>
    </location>
</feature>
<dbReference type="Pfam" id="PF26063">
    <property type="entry name" value="MCMDC2_N"/>
    <property type="match status" value="1"/>
</dbReference>
<dbReference type="InterPro" id="IPR031327">
    <property type="entry name" value="MCM"/>
</dbReference>
<dbReference type="GO" id="GO:0017116">
    <property type="term" value="F:single-stranded DNA helicase activity"/>
    <property type="evidence" value="ECO:0007669"/>
    <property type="project" value="TreeGrafter"/>
</dbReference>
<dbReference type="InterPro" id="IPR058769">
    <property type="entry name" value="MCMDC2_N"/>
</dbReference>
<dbReference type="GO" id="GO:0000727">
    <property type="term" value="P:double-strand break repair via break-induced replication"/>
    <property type="evidence" value="ECO:0007669"/>
    <property type="project" value="TreeGrafter"/>
</dbReference>
<evidence type="ECO:0000259" key="4">
    <source>
        <dbReference type="Pfam" id="PF00493"/>
    </source>
</evidence>
<dbReference type="InterPro" id="IPR041562">
    <property type="entry name" value="MCM_lid"/>
</dbReference>
<dbReference type="Gene3D" id="3.40.50.300">
    <property type="entry name" value="P-loop containing nucleotide triphosphate hydrolases"/>
    <property type="match status" value="1"/>
</dbReference>
<evidence type="ECO:0000259" key="5">
    <source>
        <dbReference type="Pfam" id="PF17855"/>
    </source>
</evidence>
<evidence type="ECO:0000313" key="8">
    <source>
        <dbReference type="Proteomes" id="UP001286313"/>
    </source>
</evidence>
<dbReference type="Proteomes" id="UP001286313">
    <property type="component" value="Unassembled WGS sequence"/>
</dbReference>
<keyword evidence="8" id="KW-1185">Reference proteome</keyword>
<evidence type="ECO:0008006" key="9">
    <source>
        <dbReference type="Google" id="ProtNLM"/>
    </source>
</evidence>
<keyword evidence="1" id="KW-0547">Nucleotide-binding</keyword>
<keyword evidence="3" id="KW-0238">DNA-binding</keyword>
<evidence type="ECO:0000256" key="1">
    <source>
        <dbReference type="ARBA" id="ARBA00022741"/>
    </source>
</evidence>
<feature type="domain" description="MCM AAA-lid" evidence="5">
    <location>
        <begin position="614"/>
        <end position="697"/>
    </location>
</feature>
<dbReference type="EMBL" id="JAWQEG010001897">
    <property type="protein sequence ID" value="KAK3875914.1"/>
    <property type="molecule type" value="Genomic_DNA"/>
</dbReference>
<dbReference type="InterPro" id="IPR001208">
    <property type="entry name" value="MCM_dom"/>
</dbReference>
<dbReference type="InterPro" id="IPR027417">
    <property type="entry name" value="P-loop_NTPase"/>
</dbReference>
<dbReference type="GO" id="GO:0005634">
    <property type="term" value="C:nucleus"/>
    <property type="evidence" value="ECO:0007669"/>
    <property type="project" value="TreeGrafter"/>
</dbReference>
<dbReference type="AlphaFoldDB" id="A0AAE1FL94"/>
<evidence type="ECO:0000259" key="6">
    <source>
        <dbReference type="Pfam" id="PF26063"/>
    </source>
</evidence>
<evidence type="ECO:0000256" key="2">
    <source>
        <dbReference type="ARBA" id="ARBA00022840"/>
    </source>
</evidence>
<organism evidence="7 8">
    <name type="scientific">Petrolisthes cinctipes</name>
    <name type="common">Flat porcelain crab</name>
    <dbReference type="NCBI Taxonomy" id="88211"/>
    <lineage>
        <taxon>Eukaryota</taxon>
        <taxon>Metazoa</taxon>
        <taxon>Ecdysozoa</taxon>
        <taxon>Arthropoda</taxon>
        <taxon>Crustacea</taxon>
        <taxon>Multicrustacea</taxon>
        <taxon>Malacostraca</taxon>
        <taxon>Eumalacostraca</taxon>
        <taxon>Eucarida</taxon>
        <taxon>Decapoda</taxon>
        <taxon>Pleocyemata</taxon>
        <taxon>Anomura</taxon>
        <taxon>Galatheoidea</taxon>
        <taxon>Porcellanidae</taxon>
        <taxon>Petrolisthes</taxon>
    </lineage>
</organism>
<dbReference type="GO" id="GO:0003677">
    <property type="term" value="F:DNA binding"/>
    <property type="evidence" value="ECO:0007669"/>
    <property type="project" value="UniProtKB-KW"/>
</dbReference>
<dbReference type="Pfam" id="PF17855">
    <property type="entry name" value="MCM_lid"/>
    <property type="match status" value="1"/>
</dbReference>
<evidence type="ECO:0000313" key="7">
    <source>
        <dbReference type="EMBL" id="KAK3875914.1"/>
    </source>
</evidence>